<comment type="caution">
    <text evidence="4">The sequence shown here is derived from an EMBL/GenBank/DDBJ whole genome shotgun (WGS) entry which is preliminary data.</text>
</comment>
<evidence type="ECO:0000313" key="4">
    <source>
        <dbReference type="EMBL" id="NYI40082.1"/>
    </source>
</evidence>
<organism evidence="4 5">
    <name type="scientific">Demequina lutea</name>
    <dbReference type="NCBI Taxonomy" id="431489"/>
    <lineage>
        <taxon>Bacteria</taxon>
        <taxon>Bacillati</taxon>
        <taxon>Actinomycetota</taxon>
        <taxon>Actinomycetes</taxon>
        <taxon>Micrococcales</taxon>
        <taxon>Demequinaceae</taxon>
        <taxon>Demequina</taxon>
    </lineage>
</organism>
<evidence type="ECO:0000256" key="1">
    <source>
        <dbReference type="ARBA" id="ARBA00022857"/>
    </source>
</evidence>
<name>A0A7Z0CIT5_9MICO</name>
<dbReference type="InterPro" id="IPR013154">
    <property type="entry name" value="ADH-like_N"/>
</dbReference>
<dbReference type="CDD" id="cd05276">
    <property type="entry name" value="p53_inducible_oxidoreductase"/>
    <property type="match status" value="1"/>
</dbReference>
<evidence type="ECO:0000259" key="3">
    <source>
        <dbReference type="SMART" id="SM00829"/>
    </source>
</evidence>
<proteinExistence type="predicted"/>
<dbReference type="SUPFAM" id="SSF51735">
    <property type="entry name" value="NAD(P)-binding Rossmann-fold domains"/>
    <property type="match status" value="1"/>
</dbReference>
<keyword evidence="2" id="KW-0560">Oxidoreductase</keyword>
<keyword evidence="1" id="KW-0521">NADP</keyword>
<dbReference type="Gene3D" id="3.90.180.10">
    <property type="entry name" value="Medium-chain alcohol dehydrogenases, catalytic domain"/>
    <property type="match status" value="1"/>
</dbReference>
<evidence type="ECO:0000256" key="2">
    <source>
        <dbReference type="ARBA" id="ARBA00023002"/>
    </source>
</evidence>
<dbReference type="InterPro" id="IPR036291">
    <property type="entry name" value="NAD(P)-bd_dom_sf"/>
</dbReference>
<dbReference type="Gene3D" id="3.40.50.720">
    <property type="entry name" value="NAD(P)-binding Rossmann-like Domain"/>
    <property type="match status" value="1"/>
</dbReference>
<gene>
    <name evidence="4" type="ORF">BKA03_000201</name>
</gene>
<dbReference type="Proteomes" id="UP000547973">
    <property type="component" value="Unassembled WGS sequence"/>
</dbReference>
<dbReference type="PANTHER" id="PTHR48106">
    <property type="entry name" value="QUINONE OXIDOREDUCTASE PIG3-RELATED"/>
    <property type="match status" value="1"/>
</dbReference>
<sequence>MRIISVTRHISDNPLRVSQIESPVARPGEVLIDILGAGVNRADLLQRRGSYPSPSGWPEWPGLECAGTISAVGDDVQGFQVGDHVCALVGGGAYAEQIAAPADLVLPAPSALTLVESAALMEAACTVWSNFQAARLMPGETLVIHGGSGGIGTFAIQVAKALGVHVIVTARGAERTRRCLELGADVAVDYTSEDFVEAAQAIGGADVILDVVGAAYLERNLAALATGGRLVVIGLQRGAKAEVDLGTLMTKRAHIIGTTLRARPHAERAAIVAGVGREVWPLIPDKVRPVIHGTVPFDDAQAAHDLMESGEVFGKVVLVP</sequence>
<dbReference type="EMBL" id="JACBZO010000001">
    <property type="protein sequence ID" value="NYI40082.1"/>
    <property type="molecule type" value="Genomic_DNA"/>
</dbReference>
<dbReference type="GO" id="GO:0016651">
    <property type="term" value="F:oxidoreductase activity, acting on NAD(P)H"/>
    <property type="evidence" value="ECO:0007669"/>
    <property type="project" value="TreeGrafter"/>
</dbReference>
<protein>
    <submittedName>
        <fullName evidence="4">Putative PIG3 family NAD(P)H quinone oxidoreductase</fullName>
    </submittedName>
</protein>
<dbReference type="OrthoDB" id="9780520at2"/>
<dbReference type="InterPro" id="IPR011032">
    <property type="entry name" value="GroES-like_sf"/>
</dbReference>
<dbReference type="PANTHER" id="PTHR48106:SF8">
    <property type="entry name" value="OS02G0805600 PROTEIN"/>
    <property type="match status" value="1"/>
</dbReference>
<dbReference type="InterPro" id="IPR020843">
    <property type="entry name" value="ER"/>
</dbReference>
<accession>A0A7Z0CIT5</accession>
<dbReference type="RefSeq" id="WP_062074920.1">
    <property type="nucleotide sequence ID" value="NZ_BBRC01000004.1"/>
</dbReference>
<reference evidence="4 5" key="1">
    <citation type="submission" date="2020-07" db="EMBL/GenBank/DDBJ databases">
        <title>Sequencing the genomes of 1000 actinobacteria strains.</title>
        <authorList>
            <person name="Klenk H.-P."/>
        </authorList>
    </citation>
    <scope>NUCLEOTIDE SEQUENCE [LARGE SCALE GENOMIC DNA]</scope>
    <source>
        <strain evidence="4 5">DSM 19970</strain>
    </source>
</reference>
<dbReference type="GO" id="GO:0070402">
    <property type="term" value="F:NADPH binding"/>
    <property type="evidence" value="ECO:0007669"/>
    <property type="project" value="TreeGrafter"/>
</dbReference>
<feature type="domain" description="Enoyl reductase (ER)" evidence="3">
    <location>
        <begin position="11"/>
        <end position="318"/>
    </location>
</feature>
<dbReference type="Pfam" id="PF00107">
    <property type="entry name" value="ADH_zinc_N"/>
    <property type="match status" value="1"/>
</dbReference>
<dbReference type="Pfam" id="PF08240">
    <property type="entry name" value="ADH_N"/>
    <property type="match status" value="1"/>
</dbReference>
<dbReference type="SUPFAM" id="SSF50129">
    <property type="entry name" value="GroES-like"/>
    <property type="match status" value="1"/>
</dbReference>
<dbReference type="InterPro" id="IPR014189">
    <property type="entry name" value="Quinone_OxRdtase_PIG3"/>
</dbReference>
<keyword evidence="5" id="KW-1185">Reference proteome</keyword>
<dbReference type="InterPro" id="IPR013149">
    <property type="entry name" value="ADH-like_C"/>
</dbReference>
<dbReference type="SMART" id="SM00829">
    <property type="entry name" value="PKS_ER"/>
    <property type="match status" value="1"/>
</dbReference>
<evidence type="ECO:0000313" key="5">
    <source>
        <dbReference type="Proteomes" id="UP000547973"/>
    </source>
</evidence>
<dbReference type="AlphaFoldDB" id="A0A7Z0CIT5"/>
<dbReference type="NCBIfam" id="TIGR02824">
    <property type="entry name" value="quinone_pig3"/>
    <property type="match status" value="1"/>
</dbReference>